<accession>X1RIA1</accession>
<protein>
    <submittedName>
        <fullName evidence="2">Uncharacterized protein</fullName>
    </submittedName>
</protein>
<reference evidence="2" key="1">
    <citation type="journal article" date="2014" name="Front. Microbiol.">
        <title>High frequency of phylogenetically diverse reductive dehalogenase-homologous genes in deep subseafloor sedimentary metagenomes.</title>
        <authorList>
            <person name="Kawai M."/>
            <person name="Futagami T."/>
            <person name="Toyoda A."/>
            <person name="Takaki Y."/>
            <person name="Nishi S."/>
            <person name="Hori S."/>
            <person name="Arai W."/>
            <person name="Tsubouchi T."/>
            <person name="Morono Y."/>
            <person name="Uchiyama I."/>
            <person name="Ito T."/>
            <person name="Fujiyama A."/>
            <person name="Inagaki F."/>
            <person name="Takami H."/>
        </authorList>
    </citation>
    <scope>NUCLEOTIDE SEQUENCE</scope>
    <source>
        <strain evidence="2">Expedition CK06-06</strain>
    </source>
</reference>
<comment type="caution">
    <text evidence="2">The sequence shown here is derived from an EMBL/GenBank/DDBJ whole genome shotgun (WGS) entry which is preliminary data.</text>
</comment>
<feature type="transmembrane region" description="Helical" evidence="1">
    <location>
        <begin position="20"/>
        <end position="40"/>
    </location>
</feature>
<proteinExistence type="predicted"/>
<dbReference type="AlphaFoldDB" id="X1RIA1"/>
<name>X1RIA1_9ZZZZ</name>
<keyword evidence="1" id="KW-1133">Transmembrane helix</keyword>
<evidence type="ECO:0000313" key="2">
    <source>
        <dbReference type="EMBL" id="GAI62880.1"/>
    </source>
</evidence>
<evidence type="ECO:0000256" key="1">
    <source>
        <dbReference type="SAM" id="Phobius"/>
    </source>
</evidence>
<organism evidence="2">
    <name type="scientific">marine sediment metagenome</name>
    <dbReference type="NCBI Taxonomy" id="412755"/>
    <lineage>
        <taxon>unclassified sequences</taxon>
        <taxon>metagenomes</taxon>
        <taxon>ecological metagenomes</taxon>
    </lineage>
</organism>
<feature type="transmembrane region" description="Helical" evidence="1">
    <location>
        <begin position="46"/>
        <end position="67"/>
    </location>
</feature>
<dbReference type="EMBL" id="BARW01004417">
    <property type="protein sequence ID" value="GAI62880.1"/>
    <property type="molecule type" value="Genomic_DNA"/>
</dbReference>
<keyword evidence="1" id="KW-0812">Transmembrane</keyword>
<gene>
    <name evidence="2" type="ORF">S12H4_10369</name>
</gene>
<keyword evidence="1" id="KW-0472">Membrane</keyword>
<sequence length="149" mass="16243">MPKPRKLRPASVRITFGTRVLNRIIVGAIILGRICRVSILVVGQPIALAASTYTFSLALITAALIILEPPMPQDAPITRITGIIPPAPIIEITTIRRIKRGMHIKASTNLCAIRSNLPPKYPDRPPNTIEMTIEIAVADKPTITETRAP</sequence>